<evidence type="ECO:0000256" key="1">
    <source>
        <dbReference type="SAM" id="MobiDB-lite"/>
    </source>
</evidence>
<gene>
    <name evidence="2" type="ORF">Adt_47476</name>
</gene>
<evidence type="ECO:0000313" key="3">
    <source>
        <dbReference type="Proteomes" id="UP001604336"/>
    </source>
</evidence>
<evidence type="ECO:0000313" key="2">
    <source>
        <dbReference type="EMBL" id="KAL2455057.1"/>
    </source>
</evidence>
<dbReference type="AlphaFoldDB" id="A0ABD1NTX3"/>
<dbReference type="Proteomes" id="UP001604336">
    <property type="component" value="Unassembled WGS sequence"/>
</dbReference>
<name>A0ABD1NTX3_9LAMI</name>
<reference evidence="3" key="1">
    <citation type="submission" date="2024-07" db="EMBL/GenBank/DDBJ databases">
        <title>Two chromosome-level genome assemblies of Korean endemic species Abeliophyllum distichum and Forsythia ovata (Oleaceae).</title>
        <authorList>
            <person name="Jang H."/>
        </authorList>
    </citation>
    <scope>NUCLEOTIDE SEQUENCE [LARGE SCALE GENOMIC DNA]</scope>
</reference>
<accession>A0ABD1NTX3</accession>
<feature type="compositionally biased region" description="Polar residues" evidence="1">
    <location>
        <begin position="200"/>
        <end position="213"/>
    </location>
</feature>
<proteinExistence type="predicted"/>
<protein>
    <submittedName>
        <fullName evidence="2">Uncharacterized protein</fullName>
    </submittedName>
</protein>
<feature type="region of interest" description="Disordered" evidence="1">
    <location>
        <begin position="198"/>
        <end position="221"/>
    </location>
</feature>
<feature type="compositionally biased region" description="Basic residues" evidence="1">
    <location>
        <begin position="151"/>
        <end position="160"/>
    </location>
</feature>
<feature type="region of interest" description="Disordered" evidence="1">
    <location>
        <begin position="1"/>
        <end position="33"/>
    </location>
</feature>
<keyword evidence="3" id="KW-1185">Reference proteome</keyword>
<organism evidence="2 3">
    <name type="scientific">Abeliophyllum distichum</name>
    <dbReference type="NCBI Taxonomy" id="126358"/>
    <lineage>
        <taxon>Eukaryota</taxon>
        <taxon>Viridiplantae</taxon>
        <taxon>Streptophyta</taxon>
        <taxon>Embryophyta</taxon>
        <taxon>Tracheophyta</taxon>
        <taxon>Spermatophyta</taxon>
        <taxon>Magnoliopsida</taxon>
        <taxon>eudicotyledons</taxon>
        <taxon>Gunneridae</taxon>
        <taxon>Pentapetalae</taxon>
        <taxon>asterids</taxon>
        <taxon>lamiids</taxon>
        <taxon>Lamiales</taxon>
        <taxon>Oleaceae</taxon>
        <taxon>Forsythieae</taxon>
        <taxon>Abeliophyllum</taxon>
    </lineage>
</organism>
<sequence length="421" mass="47820">MSSEVGNDSRREALSCGRSQEEQVSSDRMVEGIDKDEVLSPALLTTVLLQDMSSPRAEMSGDRETGTGALGQYEWEIDFPRPSVWEFNSMYSFKSDGKKSKWWYASVKVKTGGSAITQTLDSIKNWKKFWFFVRGQSREAMNDISALLKKNGMKGKRKTPARGQEQQSRPRQASETTPQRIPSSARSVEKITSFLVRRGPSSSQPFRPSLQPSQIPPTYLGSTLNKDEEYLRLRGTILKPVRDFFRSNSPPRDEISSLSPTVKKEIQIAAKSWTPVQQKYIESMEVVESIIVASVNSSRTIIQLVAAVEKMERILNEVQVMKEEGRKVFSELTEERKVRAMQEDGLVDKDGAVEEFKLSEAYLAEQEKVYFFTMEELIDMKVEKRPDWDVQFLKDELVELKKNSKLNPPSLEEGAQSGAKE</sequence>
<feature type="region of interest" description="Disordered" evidence="1">
    <location>
        <begin position="149"/>
        <end position="185"/>
    </location>
</feature>
<dbReference type="EMBL" id="JBFOLK010000223">
    <property type="protein sequence ID" value="KAL2455057.1"/>
    <property type="molecule type" value="Genomic_DNA"/>
</dbReference>
<comment type="caution">
    <text evidence="2">The sequence shown here is derived from an EMBL/GenBank/DDBJ whole genome shotgun (WGS) entry which is preliminary data.</text>
</comment>
<feature type="compositionally biased region" description="Polar residues" evidence="1">
    <location>
        <begin position="164"/>
        <end position="185"/>
    </location>
</feature>